<dbReference type="AlphaFoldDB" id="A0A6H5IDH0"/>
<reference evidence="1 2" key="1">
    <citation type="submission" date="2020-02" db="EMBL/GenBank/DDBJ databases">
        <authorList>
            <person name="Ferguson B K."/>
        </authorList>
    </citation>
    <scope>NUCLEOTIDE SEQUENCE [LARGE SCALE GENOMIC DNA]</scope>
</reference>
<sequence length="75" mass="8837">LVIRDDQLLKLCLIKHGLYTGMKGQSTLLFIYVLTIGKKMNNIFTQFEHIHLKIYPSVHCAGRHHELRVIEFFRV</sequence>
<feature type="non-terminal residue" evidence="1">
    <location>
        <position position="1"/>
    </location>
</feature>
<protein>
    <submittedName>
        <fullName evidence="1">Uncharacterized protein</fullName>
    </submittedName>
</protein>
<keyword evidence="2" id="KW-1185">Reference proteome</keyword>
<gene>
    <name evidence="1" type="ORF">TBRA_LOCUS6886</name>
</gene>
<dbReference type="Proteomes" id="UP000479190">
    <property type="component" value="Unassembled WGS sequence"/>
</dbReference>
<accession>A0A6H5IDH0</accession>
<proteinExistence type="predicted"/>
<dbReference type="EMBL" id="CADCXV010000765">
    <property type="protein sequence ID" value="CAB0034988.1"/>
    <property type="molecule type" value="Genomic_DNA"/>
</dbReference>
<organism evidence="1 2">
    <name type="scientific">Trichogramma brassicae</name>
    <dbReference type="NCBI Taxonomy" id="86971"/>
    <lineage>
        <taxon>Eukaryota</taxon>
        <taxon>Metazoa</taxon>
        <taxon>Ecdysozoa</taxon>
        <taxon>Arthropoda</taxon>
        <taxon>Hexapoda</taxon>
        <taxon>Insecta</taxon>
        <taxon>Pterygota</taxon>
        <taxon>Neoptera</taxon>
        <taxon>Endopterygota</taxon>
        <taxon>Hymenoptera</taxon>
        <taxon>Apocrita</taxon>
        <taxon>Proctotrupomorpha</taxon>
        <taxon>Chalcidoidea</taxon>
        <taxon>Trichogrammatidae</taxon>
        <taxon>Trichogramma</taxon>
    </lineage>
</organism>
<evidence type="ECO:0000313" key="1">
    <source>
        <dbReference type="EMBL" id="CAB0034988.1"/>
    </source>
</evidence>
<evidence type="ECO:0000313" key="2">
    <source>
        <dbReference type="Proteomes" id="UP000479190"/>
    </source>
</evidence>
<name>A0A6H5IDH0_9HYME</name>